<proteinExistence type="predicted"/>
<keyword evidence="1" id="KW-0732">Signal</keyword>
<dbReference type="Proteomes" id="UP001305779">
    <property type="component" value="Unassembled WGS sequence"/>
</dbReference>
<feature type="chain" id="PRO_5045947484" evidence="1">
    <location>
        <begin position="23"/>
        <end position="128"/>
    </location>
</feature>
<organism evidence="2 3">
    <name type="scientific">Zasmidium cellare</name>
    <name type="common">Wine cellar mold</name>
    <name type="synonym">Racodium cellare</name>
    <dbReference type="NCBI Taxonomy" id="395010"/>
    <lineage>
        <taxon>Eukaryota</taxon>
        <taxon>Fungi</taxon>
        <taxon>Dikarya</taxon>
        <taxon>Ascomycota</taxon>
        <taxon>Pezizomycotina</taxon>
        <taxon>Dothideomycetes</taxon>
        <taxon>Dothideomycetidae</taxon>
        <taxon>Mycosphaerellales</taxon>
        <taxon>Mycosphaerellaceae</taxon>
        <taxon>Zasmidium</taxon>
    </lineage>
</organism>
<dbReference type="EMBL" id="JAXOVC010000006">
    <property type="protein sequence ID" value="KAK4500905.1"/>
    <property type="molecule type" value="Genomic_DNA"/>
</dbReference>
<accession>A0ABR0EI05</accession>
<reference evidence="2 3" key="1">
    <citation type="journal article" date="2023" name="G3 (Bethesda)">
        <title>A chromosome-level genome assembly of Zasmidium syzygii isolated from banana leaves.</title>
        <authorList>
            <person name="van Westerhoven A.C."/>
            <person name="Mehrabi R."/>
            <person name="Talebi R."/>
            <person name="Steentjes M.B.F."/>
            <person name="Corcolon B."/>
            <person name="Chong P.A."/>
            <person name="Kema G.H.J."/>
            <person name="Seidl M.F."/>
        </authorList>
    </citation>
    <scope>NUCLEOTIDE SEQUENCE [LARGE SCALE GENOMIC DNA]</scope>
    <source>
        <strain evidence="2 3">P124</strain>
    </source>
</reference>
<evidence type="ECO:0000256" key="1">
    <source>
        <dbReference type="SAM" id="SignalP"/>
    </source>
</evidence>
<name>A0ABR0EI05_ZASCE</name>
<comment type="caution">
    <text evidence="2">The sequence shown here is derived from an EMBL/GenBank/DDBJ whole genome shotgun (WGS) entry which is preliminary data.</text>
</comment>
<protein>
    <submittedName>
        <fullName evidence="2">Uncharacterized protein</fullName>
    </submittedName>
</protein>
<evidence type="ECO:0000313" key="2">
    <source>
        <dbReference type="EMBL" id="KAK4500905.1"/>
    </source>
</evidence>
<evidence type="ECO:0000313" key="3">
    <source>
        <dbReference type="Proteomes" id="UP001305779"/>
    </source>
</evidence>
<feature type="signal peptide" evidence="1">
    <location>
        <begin position="1"/>
        <end position="22"/>
    </location>
</feature>
<sequence length="128" mass="13395">MHIHHSLLALVGLHTILALSQGNYVNITVDGADDSGCGCAEGGDSTCGYPLNIPCDGKCYYVGKPGHPTDECYQYLSWGVQNGLTVDSVIGYPYDNCEDGGIDMTHACGNFAPNKGCRISCQAGSDGS</sequence>
<keyword evidence="3" id="KW-1185">Reference proteome</keyword>
<gene>
    <name evidence="2" type="ORF">PRZ48_009097</name>
</gene>